<dbReference type="PANTHER" id="PTHR18919">
    <property type="entry name" value="ACETYL-COA C-ACYLTRANSFERASE"/>
    <property type="match status" value="1"/>
</dbReference>
<evidence type="ECO:0000313" key="7">
    <source>
        <dbReference type="EMBL" id="MFC3086946.1"/>
    </source>
</evidence>
<dbReference type="PROSITE" id="PS00098">
    <property type="entry name" value="THIOLASE_1"/>
    <property type="match status" value="1"/>
</dbReference>
<dbReference type="InterPro" id="IPR016039">
    <property type="entry name" value="Thiolase-like"/>
</dbReference>
<proteinExistence type="inferred from homology"/>
<sequence>MQPVAIISARRTPIGAFQGALGDLSAPRLAAVAVRAAVADSGFSPERIEEARIGLVLAAGVGQAPARQAVLMADLPRAIPCTTINKVCGSGMQAILDAALRIRSGEAQVMLAGGMESMTNAPHLIPASRRGQRLGHGRLVDHMFVDGLEDAYDTGALMGQFAELCAATFGFTRAEQDGWAIRSLERARAAQARGAFAREIAPVTVAGRKGTVIVTEDEQPGLVRPDRIALLKPAFRADGTVTAASSSSISDGAAALVLASGEILRSGGFGPRGWIVGAASHAQEPAWFSTAPVAATRKLMDRLGWQVDDVDLWEVNEAFAVVALAFVRELSLPEERVNVNGGACALGHPIGASGARIVVTLLHALEERGLERGIASICIGGGEALSIAVERG</sequence>
<evidence type="ECO:0000256" key="2">
    <source>
        <dbReference type="ARBA" id="ARBA00022679"/>
    </source>
</evidence>
<reference evidence="8" key="1">
    <citation type="journal article" date="2019" name="Int. J. Syst. Evol. Microbiol.">
        <title>The Global Catalogue of Microorganisms (GCM) 10K type strain sequencing project: providing services to taxonomists for standard genome sequencing and annotation.</title>
        <authorList>
            <consortium name="The Broad Institute Genomics Platform"/>
            <consortium name="The Broad Institute Genome Sequencing Center for Infectious Disease"/>
            <person name="Wu L."/>
            <person name="Ma J."/>
        </authorList>
    </citation>
    <scope>NUCLEOTIDE SEQUENCE [LARGE SCALE GENOMIC DNA]</scope>
    <source>
        <strain evidence="8">KCTC 62102</strain>
    </source>
</reference>
<evidence type="ECO:0000256" key="3">
    <source>
        <dbReference type="ARBA" id="ARBA00023315"/>
    </source>
</evidence>
<evidence type="ECO:0000313" key="8">
    <source>
        <dbReference type="Proteomes" id="UP001595445"/>
    </source>
</evidence>
<dbReference type="Pfam" id="PF02803">
    <property type="entry name" value="Thiolase_C"/>
    <property type="match status" value="1"/>
</dbReference>
<dbReference type="InterPro" id="IPR020610">
    <property type="entry name" value="Thiolase_AS"/>
</dbReference>
<keyword evidence="3 4" id="KW-0012">Acyltransferase</keyword>
<protein>
    <submittedName>
        <fullName evidence="7">Thiolase family protein</fullName>
    </submittedName>
</protein>
<comment type="caution">
    <text evidence="7">The sequence shown here is derived from an EMBL/GenBank/DDBJ whole genome shotgun (WGS) entry which is preliminary data.</text>
</comment>
<dbReference type="Proteomes" id="UP001595445">
    <property type="component" value="Unassembled WGS sequence"/>
</dbReference>
<dbReference type="EMBL" id="JBHRSM010000023">
    <property type="protein sequence ID" value="MFC3086946.1"/>
    <property type="molecule type" value="Genomic_DNA"/>
</dbReference>
<dbReference type="InterPro" id="IPR020615">
    <property type="entry name" value="Thiolase_acyl_enz_int_AS"/>
</dbReference>
<name>A0ABV7DV15_9RHOB</name>
<dbReference type="Pfam" id="PF00108">
    <property type="entry name" value="Thiolase_N"/>
    <property type="match status" value="1"/>
</dbReference>
<dbReference type="CDD" id="cd00751">
    <property type="entry name" value="thiolase"/>
    <property type="match status" value="1"/>
</dbReference>
<keyword evidence="2 4" id="KW-0808">Transferase</keyword>
<feature type="domain" description="Thiolase N-terminal" evidence="5">
    <location>
        <begin position="4"/>
        <end position="260"/>
    </location>
</feature>
<dbReference type="SUPFAM" id="SSF53901">
    <property type="entry name" value="Thiolase-like"/>
    <property type="match status" value="2"/>
</dbReference>
<evidence type="ECO:0000259" key="6">
    <source>
        <dbReference type="Pfam" id="PF02803"/>
    </source>
</evidence>
<evidence type="ECO:0000256" key="4">
    <source>
        <dbReference type="RuleBase" id="RU003557"/>
    </source>
</evidence>
<comment type="similarity">
    <text evidence="1 4">Belongs to the thiolase-like superfamily. Thiolase family.</text>
</comment>
<dbReference type="InterPro" id="IPR020617">
    <property type="entry name" value="Thiolase_C"/>
</dbReference>
<dbReference type="RefSeq" id="WP_197642806.1">
    <property type="nucleotide sequence ID" value="NZ_JAEACP010000006.1"/>
</dbReference>
<dbReference type="PIRSF" id="PIRSF000429">
    <property type="entry name" value="Ac-CoA_Ac_transf"/>
    <property type="match status" value="1"/>
</dbReference>
<gene>
    <name evidence="7" type="ORF">ACFOD6_12910</name>
</gene>
<evidence type="ECO:0000256" key="1">
    <source>
        <dbReference type="ARBA" id="ARBA00010982"/>
    </source>
</evidence>
<evidence type="ECO:0000259" key="5">
    <source>
        <dbReference type="Pfam" id="PF00108"/>
    </source>
</evidence>
<keyword evidence="8" id="KW-1185">Reference proteome</keyword>
<dbReference type="PROSITE" id="PS00099">
    <property type="entry name" value="THIOLASE_3"/>
    <property type="match status" value="1"/>
</dbReference>
<dbReference type="InterPro" id="IPR002155">
    <property type="entry name" value="Thiolase"/>
</dbReference>
<feature type="domain" description="Thiolase C-terminal" evidence="6">
    <location>
        <begin position="273"/>
        <end position="391"/>
    </location>
</feature>
<dbReference type="NCBIfam" id="TIGR01930">
    <property type="entry name" value="AcCoA-C-Actrans"/>
    <property type="match status" value="1"/>
</dbReference>
<accession>A0ABV7DV15</accession>
<dbReference type="InterPro" id="IPR020616">
    <property type="entry name" value="Thiolase_N"/>
</dbReference>
<dbReference type="Gene3D" id="3.40.47.10">
    <property type="match status" value="2"/>
</dbReference>
<organism evidence="7 8">
    <name type="scientific">Tabrizicola soli</name>
    <dbReference type="NCBI Taxonomy" id="2185115"/>
    <lineage>
        <taxon>Bacteria</taxon>
        <taxon>Pseudomonadati</taxon>
        <taxon>Pseudomonadota</taxon>
        <taxon>Alphaproteobacteria</taxon>
        <taxon>Rhodobacterales</taxon>
        <taxon>Paracoccaceae</taxon>
        <taxon>Tabrizicola</taxon>
    </lineage>
</organism>
<dbReference type="PANTHER" id="PTHR18919:SF138">
    <property type="entry name" value="ACETYL-COA C-ACETYLTRANSFERASE"/>
    <property type="match status" value="1"/>
</dbReference>